<dbReference type="InterPro" id="IPR011050">
    <property type="entry name" value="Pectin_lyase_fold/virulence"/>
</dbReference>
<evidence type="ECO:0008006" key="3">
    <source>
        <dbReference type="Google" id="ProtNLM"/>
    </source>
</evidence>
<dbReference type="RefSeq" id="WP_274150633.1">
    <property type="nucleotide sequence ID" value="NZ_CP117811.1"/>
</dbReference>
<evidence type="ECO:0000313" key="2">
    <source>
        <dbReference type="Proteomes" id="UP001214250"/>
    </source>
</evidence>
<dbReference type="Gene3D" id="2.160.20.10">
    <property type="entry name" value="Single-stranded right-handed beta-helix, Pectin lyase-like"/>
    <property type="match status" value="2"/>
</dbReference>
<proteinExistence type="predicted"/>
<evidence type="ECO:0000313" key="1">
    <source>
        <dbReference type="EMBL" id="WDE96568.1"/>
    </source>
</evidence>
<dbReference type="EMBL" id="CP117811">
    <property type="protein sequence ID" value="WDE96568.1"/>
    <property type="molecule type" value="Genomic_DNA"/>
</dbReference>
<dbReference type="PROSITE" id="PS51257">
    <property type="entry name" value="PROKAR_LIPOPROTEIN"/>
    <property type="match status" value="1"/>
</dbReference>
<dbReference type="PANTHER" id="PTHR36453:SF1">
    <property type="entry name" value="RIGHT HANDED BETA HELIX DOMAIN-CONTAINING PROTEIN"/>
    <property type="match status" value="1"/>
</dbReference>
<organism evidence="1 2">
    <name type="scientific">Lentisphaera profundi</name>
    <dbReference type="NCBI Taxonomy" id="1658616"/>
    <lineage>
        <taxon>Bacteria</taxon>
        <taxon>Pseudomonadati</taxon>
        <taxon>Lentisphaerota</taxon>
        <taxon>Lentisphaeria</taxon>
        <taxon>Lentisphaerales</taxon>
        <taxon>Lentisphaeraceae</taxon>
        <taxon>Lentisphaera</taxon>
    </lineage>
</organism>
<dbReference type="SUPFAM" id="SSF51126">
    <property type="entry name" value="Pectin lyase-like"/>
    <property type="match status" value="1"/>
</dbReference>
<dbReference type="Proteomes" id="UP001214250">
    <property type="component" value="Chromosome 1"/>
</dbReference>
<accession>A0ABY7VWX4</accession>
<name>A0ABY7VWX4_9BACT</name>
<gene>
    <name evidence="1" type="ORF">PQO03_01125</name>
</gene>
<keyword evidence="2" id="KW-1185">Reference proteome</keyword>
<reference evidence="1 2" key="1">
    <citation type="submission" date="2023-02" db="EMBL/GenBank/DDBJ databases">
        <title>Genome sequence of Lentisphaera profundi SAORIC-696.</title>
        <authorList>
            <person name="Kim e."/>
            <person name="Cho J.-C."/>
            <person name="Choi A."/>
            <person name="Kang I."/>
        </authorList>
    </citation>
    <scope>NUCLEOTIDE SEQUENCE [LARGE SCALE GENOMIC DNA]</scope>
    <source>
        <strain evidence="1 2">SAORIC-696</strain>
    </source>
</reference>
<sequence length="878" mass="99136">MNCKWYVLIGIGLVSSLSSCGEKLDKSQVLEQKNQQQSKVIELPSFSGKTYFVSVNGDDSQAGTLEQPLKSLSKLVAKLEPGDGVIIRGGRYRGLIDIKGLNGLESKPISFIAYPGEKVVFDGSVELQQSWQEDEKGIFRSQLDFDITQVFIEDEMCITARWPNASFEDDSVFDMESTWRHQGTESSFGEMVDARPKGLAESVNKQSLSQTGIDFTGAVAVLNINAWMSYAQKVASHEAGSDRFSYDTKSMVGNLNMLKNEKFFAHKKKLGHYYLEGLMALDAEKEWYFTPENKMLYLKPPEGKSPKDLMILGKVQDYNLQVKNSSHLDFKGIQFFASTLKFDECTNMTVDECHFLYPSFNKFVLGEFGKNKYTSIQNRLTSEMKPTNNRVLNSVFEYADGPALAMSGYRNLVENNLFHHIDFTCIGGGGGGTIEMGSGRHTTFRYNTVHTAGNSEGYRSGPSDVVEYNYLYDMSLLQHDGSAINCGVNAIKDVKVSHNWIHGLRSKAAIRFDSSSMFSAYVNWGEGGTVNHNVVWDSAGLKLKGDRHLVFNNLSFDAYAPGKTDIALPCVPLMGGYNRYSVVNNNIAGAINGHFAVGRGIPLFCKNENNIQSDPRLVLRDPDNLDFRPLSDDVLLKKSNSHSANIGPYGAQDKNYWIPGYKAEKSSMPVPPDQSKNVKNELDLMWRPARASESFDIYFSPDKSVIELADKQSQAFKVNQQENTFSLGEIDPLKTYYWRVDSYVDGEVRKGDIWSFGGVEERQKYNYNYPIKPVPLAKKITLPECIVKGDLSLDSKKKIEQLYKRFWWDENSNWYKTLKQEEAKLKLTDKKYALIQRRLEDFRKMEHGFMIEEASKVLDSKELGVLRACLANRVYSMK</sequence>
<dbReference type="PANTHER" id="PTHR36453">
    <property type="entry name" value="SECRETED PROTEIN-RELATED"/>
    <property type="match status" value="1"/>
</dbReference>
<protein>
    <recommendedName>
        <fullName evidence="3">Right handed beta helix domain-containing protein</fullName>
    </recommendedName>
</protein>
<dbReference type="InterPro" id="IPR012334">
    <property type="entry name" value="Pectin_lyas_fold"/>
</dbReference>